<keyword evidence="2" id="KW-1185">Reference proteome</keyword>
<gene>
    <name evidence="1" type="ORF">GBAR_LOCUS16727</name>
</gene>
<accession>A0AA35SIA2</accession>
<protein>
    <submittedName>
        <fullName evidence="1">Uncharacterized protein</fullName>
    </submittedName>
</protein>
<comment type="caution">
    <text evidence="1">The sequence shown here is derived from an EMBL/GenBank/DDBJ whole genome shotgun (WGS) entry which is preliminary data.</text>
</comment>
<organism evidence="1 2">
    <name type="scientific">Geodia barretti</name>
    <name type="common">Barrett's horny sponge</name>
    <dbReference type="NCBI Taxonomy" id="519541"/>
    <lineage>
        <taxon>Eukaryota</taxon>
        <taxon>Metazoa</taxon>
        <taxon>Porifera</taxon>
        <taxon>Demospongiae</taxon>
        <taxon>Heteroscleromorpha</taxon>
        <taxon>Tetractinellida</taxon>
        <taxon>Astrophorina</taxon>
        <taxon>Geodiidae</taxon>
        <taxon>Geodia</taxon>
    </lineage>
</organism>
<name>A0AA35SIA2_GEOBA</name>
<dbReference type="EMBL" id="CASHTH010002408">
    <property type="protein sequence ID" value="CAI8029432.1"/>
    <property type="molecule type" value="Genomic_DNA"/>
</dbReference>
<dbReference type="AlphaFoldDB" id="A0AA35SIA2"/>
<dbReference type="Proteomes" id="UP001174909">
    <property type="component" value="Unassembled WGS sequence"/>
</dbReference>
<reference evidence="1" key="1">
    <citation type="submission" date="2023-03" db="EMBL/GenBank/DDBJ databases">
        <authorList>
            <person name="Steffen K."/>
            <person name="Cardenas P."/>
        </authorList>
    </citation>
    <scope>NUCLEOTIDE SEQUENCE</scope>
</reference>
<sequence length="336" mass="34832">METLELHRNPQLSSLPYDEFEALPNLTKLLVDPEGRRGYQMAGGEGDVTLEVAAGGRTTYQVRLTHTPAYVGTASLPTLTVSSDTTGVTATPATLRFTKENWFRRQTVTVNAPASAAGETATLSHTSTGVTYDRPIPTVTVRVLGSAPGRTADPLTAAFEGVPARHDGETAFSFRIAFSEAVAVTPEAMRTHVLTVEGGAVTGAARVDGDTGVWAITVTPATREELSIALAPAADCAADGAVCTSDGRALSNGTAAIVIGPGPETQTQPDLTAAFEGVPAAHDGEAAPAALTASFVQAPAEHGGKTAFKLRIAFSEDISISYRTFRDQSFSCPAGA</sequence>
<evidence type="ECO:0000313" key="2">
    <source>
        <dbReference type="Proteomes" id="UP001174909"/>
    </source>
</evidence>
<evidence type="ECO:0000313" key="1">
    <source>
        <dbReference type="EMBL" id="CAI8029432.1"/>
    </source>
</evidence>
<proteinExistence type="predicted"/>